<protein>
    <submittedName>
        <fullName evidence="1">Uncharacterized protein</fullName>
    </submittedName>
</protein>
<proteinExistence type="predicted"/>
<evidence type="ECO:0000313" key="1">
    <source>
        <dbReference type="EMBL" id="VYT92471.1"/>
    </source>
</evidence>
<name>A0A6N3ALH8_9FIRM</name>
<accession>A0A6N3ALH8</accession>
<organism evidence="1">
    <name type="scientific">Veillonella ratti</name>
    <dbReference type="NCBI Taxonomy" id="103892"/>
    <lineage>
        <taxon>Bacteria</taxon>
        <taxon>Bacillati</taxon>
        <taxon>Bacillota</taxon>
        <taxon>Negativicutes</taxon>
        <taxon>Veillonellales</taxon>
        <taxon>Veillonellaceae</taxon>
        <taxon>Veillonella</taxon>
    </lineage>
</organism>
<dbReference type="AlphaFoldDB" id="A0A6N3ALH8"/>
<dbReference type="RefSeq" id="WP_127008300.1">
    <property type="nucleotide sequence ID" value="NZ_CACRUX010000033.1"/>
</dbReference>
<reference evidence="1" key="1">
    <citation type="submission" date="2019-11" db="EMBL/GenBank/DDBJ databases">
        <authorList>
            <person name="Feng L."/>
        </authorList>
    </citation>
    <scope>NUCLEOTIDE SEQUENCE</scope>
    <source>
        <strain evidence="1">VrattiLFYP33</strain>
    </source>
</reference>
<dbReference type="EMBL" id="CACRUX010000033">
    <property type="protein sequence ID" value="VYT92471.1"/>
    <property type="molecule type" value="Genomic_DNA"/>
</dbReference>
<gene>
    <name evidence="1" type="ORF">VRLFYP33_00796</name>
</gene>
<sequence length="132" mass="15000">MQALYEVELIRLSDDLLGQNITDDIMEKAEKWLAYFAASLDVKFEEIVPSFIITELITAYAMREVCVKKSYGANAPVWGNSTQKTGTLDYFGQKLKFYEARIKELENRITPADLTGNKAGKNGYRSVELYRG</sequence>